<dbReference type="Proteomes" id="UP000000560">
    <property type="component" value="Chromosome VI"/>
</dbReference>
<dbReference type="RefSeq" id="XP_660779.1">
    <property type="nucleotide sequence ID" value="XM_655687.1"/>
</dbReference>
<sequence length="545" mass="60222">MSSQPEINVLKTAYIFPLQKSTRTTVSLSILDAVVTNYASCAAVWFYDAPSGSNKDGHRQLYWLSTLEQSLAITLSSFPHFAGTLSKITHVSDPANYGYGDADHTKRYGRLHITFGTDQDPGVEFNTAHCGTTLDEIVPNSMQRKSPDSRAWDLSCSAKAFLADEKKLPFIGGACSSSLVLIQVTQFRCGGVAIGIRIAHPLADAQTLSIFMKRWSFEHSILFPGEPTSLYDASNRKTEPPTPVFSPQLLDSQAAGDTDALSPDGTILAKSRALPSSRYDWFYPASDDNSDRNLPSGITRSMIKSPGNPMPKEDWDTALPVSHIKLHFSAQQTKKIWEIAGGSDLGISRHDAIVAHVWSAINRARGLGYDERNVSLHYTFGLRKRLGLPSEFIGSPILLTSVQMPGKDAANASSSTSQRHDIATKIHNNISLYTPDNLKARLHDLCFEVAPQRLWEAYLGYRHVIFTSWAHLSLYEVDFGGSRGTPRFVEPYMPVLDGLLCLMEGRPGLKDKEGKMHWCDDGVDVAVSIATEAMERLRDDPELWV</sequence>
<dbReference type="InParanoid" id="Q5B8F5"/>
<keyword evidence="2 3" id="KW-0808">Transferase</keyword>
<dbReference type="InterPro" id="IPR023213">
    <property type="entry name" value="CAT-like_dom_sf"/>
</dbReference>
<comment type="similarity">
    <text evidence="1">Belongs to the plant acyltransferase family.</text>
</comment>
<reference evidence="4" key="1">
    <citation type="journal article" date="2005" name="Nature">
        <title>Sequencing of Aspergillus nidulans and comparative analysis with A. fumigatus and A. oryzae.</title>
        <authorList>
            <person name="Galagan J.E."/>
            <person name="Calvo S.E."/>
            <person name="Cuomo C."/>
            <person name="Ma L.J."/>
            <person name="Wortman J.R."/>
            <person name="Batzoglou S."/>
            <person name="Lee S.I."/>
            <person name="Basturkmen M."/>
            <person name="Spevak C.C."/>
            <person name="Clutterbuck J."/>
            <person name="Kapitonov V."/>
            <person name="Jurka J."/>
            <person name="Scazzocchio C."/>
            <person name="Farman M."/>
            <person name="Butler J."/>
            <person name="Purcell S."/>
            <person name="Harris S."/>
            <person name="Braus G.H."/>
            <person name="Draht O."/>
            <person name="Busch S."/>
            <person name="D'Enfert C."/>
            <person name="Bouchier C."/>
            <person name="Goldman G.H."/>
            <person name="Bell-Pedersen D."/>
            <person name="Griffiths-Jones S."/>
            <person name="Doonan J.H."/>
            <person name="Yu J."/>
            <person name="Vienken K."/>
            <person name="Pain A."/>
            <person name="Freitag M."/>
            <person name="Selker E.U."/>
            <person name="Archer D.B."/>
            <person name="Penalva M.A."/>
            <person name="Oakley B.R."/>
            <person name="Momany M."/>
            <person name="Tanaka T."/>
            <person name="Kumagai T."/>
            <person name="Asai K."/>
            <person name="Machida M."/>
            <person name="Nierman W.C."/>
            <person name="Denning D.W."/>
            <person name="Caddick M."/>
            <person name="Hynes M."/>
            <person name="Paoletti M."/>
            <person name="Fischer R."/>
            <person name="Miller B."/>
            <person name="Dyer P."/>
            <person name="Sachs M.S."/>
            <person name="Osmani S.A."/>
            <person name="Birren B.W."/>
        </authorList>
    </citation>
    <scope>NUCLEOTIDE SEQUENCE [LARGE SCALE GENOMIC DNA]</scope>
    <source>
        <strain evidence="4">FGSC A4 / ATCC 38163 / CBS 112.46 / NRRL 194 / M139</strain>
    </source>
</reference>
<dbReference type="AlphaFoldDB" id="Q5B8F5"/>
<gene>
    <name evidence="3" type="ORF">ANIA_03175</name>
</gene>
<dbReference type="Pfam" id="PF02458">
    <property type="entry name" value="Transferase"/>
    <property type="match status" value="3"/>
</dbReference>
<evidence type="ECO:0000313" key="4">
    <source>
        <dbReference type="Proteomes" id="UP000000560"/>
    </source>
</evidence>
<evidence type="ECO:0000256" key="2">
    <source>
        <dbReference type="ARBA" id="ARBA00022679"/>
    </source>
</evidence>
<protein>
    <submittedName>
        <fullName evidence="3">Transferase family protein (AFU_orthologue AFUA_3G03580)</fullName>
    </submittedName>
</protein>
<dbReference type="GeneID" id="2873959"/>
<dbReference type="OrthoDB" id="444127at2759"/>
<dbReference type="VEuPathDB" id="FungiDB:AN3175"/>
<accession>C8VID8</accession>
<dbReference type="HOGENOM" id="CLU_041459_0_0_1"/>
<dbReference type="EMBL" id="BN001306">
    <property type="protein sequence ID" value="CBF83257.1"/>
    <property type="molecule type" value="Genomic_DNA"/>
</dbReference>
<evidence type="ECO:0000256" key="1">
    <source>
        <dbReference type="ARBA" id="ARBA00009861"/>
    </source>
</evidence>
<dbReference type="Gene3D" id="3.30.559.10">
    <property type="entry name" value="Chloramphenicol acetyltransferase-like domain"/>
    <property type="match status" value="2"/>
</dbReference>
<proteinExistence type="inferred from homology"/>
<name>Q5B8F5_EMENI</name>
<accession>Q5B8F5</accession>
<dbReference type="OMA" id="FPQWAGQ"/>
<reference evidence="4" key="2">
    <citation type="journal article" date="2009" name="Fungal Genet. Biol.">
        <title>The 2008 update of the Aspergillus nidulans genome annotation: a community effort.</title>
        <authorList>
            <person name="Wortman J.R."/>
            <person name="Gilsenan J.M."/>
            <person name="Joardar V."/>
            <person name="Deegan J."/>
            <person name="Clutterbuck J."/>
            <person name="Andersen M.R."/>
            <person name="Archer D."/>
            <person name="Bencina M."/>
            <person name="Braus G."/>
            <person name="Coutinho P."/>
            <person name="von Dohren H."/>
            <person name="Doonan J."/>
            <person name="Driessen A.J."/>
            <person name="Durek P."/>
            <person name="Espeso E."/>
            <person name="Fekete E."/>
            <person name="Flipphi M."/>
            <person name="Estrada C.G."/>
            <person name="Geysens S."/>
            <person name="Goldman G."/>
            <person name="de Groot P.W."/>
            <person name="Hansen K."/>
            <person name="Harris S.D."/>
            <person name="Heinekamp T."/>
            <person name="Helmstaedt K."/>
            <person name="Henrissat B."/>
            <person name="Hofmann G."/>
            <person name="Homan T."/>
            <person name="Horio T."/>
            <person name="Horiuchi H."/>
            <person name="James S."/>
            <person name="Jones M."/>
            <person name="Karaffa L."/>
            <person name="Karanyi Z."/>
            <person name="Kato M."/>
            <person name="Keller N."/>
            <person name="Kelly D.E."/>
            <person name="Kiel J.A."/>
            <person name="Kim J.M."/>
            <person name="van der Klei I.J."/>
            <person name="Klis F.M."/>
            <person name="Kovalchuk A."/>
            <person name="Krasevec N."/>
            <person name="Kubicek C.P."/>
            <person name="Liu B."/>
            <person name="Maccabe A."/>
            <person name="Meyer V."/>
            <person name="Mirabito P."/>
            <person name="Miskei M."/>
            <person name="Mos M."/>
            <person name="Mullins J."/>
            <person name="Nelson D.R."/>
            <person name="Nielsen J."/>
            <person name="Oakley B.R."/>
            <person name="Osmani S.A."/>
            <person name="Pakula T."/>
            <person name="Paszewski A."/>
            <person name="Paulsen I."/>
            <person name="Pilsyk S."/>
            <person name="Pocsi I."/>
            <person name="Punt P.J."/>
            <person name="Ram A.F."/>
            <person name="Ren Q."/>
            <person name="Robellet X."/>
            <person name="Robson G."/>
            <person name="Seiboth B."/>
            <person name="van Solingen P."/>
            <person name="Specht T."/>
            <person name="Sun J."/>
            <person name="Taheri-Talesh N."/>
            <person name="Takeshita N."/>
            <person name="Ussery D."/>
            <person name="vanKuyk P.A."/>
            <person name="Visser H."/>
            <person name="van de Vondervoort P.J."/>
            <person name="de Vries R.P."/>
            <person name="Walton J."/>
            <person name="Xiang X."/>
            <person name="Xiong Y."/>
            <person name="Zeng A.P."/>
            <person name="Brandt B.W."/>
            <person name="Cornell M.J."/>
            <person name="van den Hondel C.A."/>
            <person name="Visser J."/>
            <person name="Oliver S.G."/>
            <person name="Turner G."/>
        </authorList>
    </citation>
    <scope>GENOME REANNOTATION</scope>
    <source>
        <strain evidence="4">FGSC A4 / ATCC 38163 / CBS 112.46 / NRRL 194 / M139</strain>
    </source>
</reference>
<keyword evidence="4" id="KW-1185">Reference proteome</keyword>
<dbReference type="GO" id="GO:0016740">
    <property type="term" value="F:transferase activity"/>
    <property type="evidence" value="ECO:0007669"/>
    <property type="project" value="UniProtKB-KW"/>
</dbReference>
<evidence type="ECO:0000313" key="3">
    <source>
        <dbReference type="EMBL" id="CBF83257.1"/>
    </source>
</evidence>
<organism evidence="3 4">
    <name type="scientific">Emericella nidulans (strain FGSC A4 / ATCC 38163 / CBS 112.46 / NRRL 194 / M139)</name>
    <name type="common">Aspergillus nidulans</name>
    <dbReference type="NCBI Taxonomy" id="227321"/>
    <lineage>
        <taxon>Eukaryota</taxon>
        <taxon>Fungi</taxon>
        <taxon>Dikarya</taxon>
        <taxon>Ascomycota</taxon>
        <taxon>Pezizomycotina</taxon>
        <taxon>Eurotiomycetes</taxon>
        <taxon>Eurotiomycetidae</taxon>
        <taxon>Eurotiales</taxon>
        <taxon>Aspergillaceae</taxon>
        <taxon>Aspergillus</taxon>
        <taxon>Aspergillus subgen. Nidulantes</taxon>
    </lineage>
</organism>
<dbReference type="eggNOG" id="ENOG502QVMC">
    <property type="taxonomic scope" value="Eukaryota"/>
</dbReference>
<dbReference type="PANTHER" id="PTHR31623:SF17">
    <property type="entry name" value="F21J9.9"/>
    <property type="match status" value="1"/>
</dbReference>
<dbReference type="PANTHER" id="PTHR31623">
    <property type="entry name" value="F21J9.9"/>
    <property type="match status" value="1"/>
</dbReference>
<dbReference type="KEGG" id="ani:ANIA_03175"/>